<feature type="transmembrane region" description="Helical" evidence="1">
    <location>
        <begin position="263"/>
        <end position="281"/>
    </location>
</feature>
<evidence type="ECO:0000313" key="2">
    <source>
        <dbReference type="EMBL" id="CEF64944.1"/>
    </source>
</evidence>
<gene>
    <name evidence="2 4 5" type="ORF">SRAE_1000319700</name>
</gene>
<evidence type="ECO:0000256" key="1">
    <source>
        <dbReference type="SAM" id="Phobius"/>
    </source>
</evidence>
<feature type="transmembrane region" description="Helical" evidence="1">
    <location>
        <begin position="139"/>
        <end position="159"/>
    </location>
</feature>
<dbReference type="AlphaFoldDB" id="A0A090MX75"/>
<proteinExistence type="predicted"/>
<dbReference type="CTD" id="36377309"/>
<evidence type="ECO:0000313" key="3">
    <source>
        <dbReference type="Proteomes" id="UP000035682"/>
    </source>
</evidence>
<keyword evidence="1" id="KW-0812">Transmembrane</keyword>
<dbReference type="WormBase" id="SRAE_1000319700">
    <property type="protein sequence ID" value="SRP00850"/>
    <property type="gene ID" value="WBGene00259814"/>
</dbReference>
<feature type="transmembrane region" description="Helical" evidence="1">
    <location>
        <begin position="318"/>
        <end position="340"/>
    </location>
</feature>
<dbReference type="EMBL" id="LN609528">
    <property type="protein sequence ID" value="CEF64944.1"/>
    <property type="molecule type" value="Genomic_DNA"/>
</dbReference>
<dbReference type="Gene3D" id="1.10.472.100">
    <property type="entry name" value="Presenilin"/>
    <property type="match status" value="1"/>
</dbReference>
<dbReference type="GeneID" id="36377309"/>
<evidence type="ECO:0000313" key="4">
    <source>
        <dbReference type="WBParaSite" id="SRAE_1000319700.1"/>
    </source>
</evidence>
<dbReference type="InterPro" id="IPR042524">
    <property type="entry name" value="Presenilin_C"/>
</dbReference>
<sequence length="354" mass="41834">MSMKDYIFIKTPNIEINNYKNDKINLSSFYSSIALFIFPITICIGYIIFCIKYIFYYNETEIDKIELVFFNKNNENNRLAWDIKLIVLGEIVFVHTCGMIFLTVISKNFIACYIILIMSIFFGLHCQQLLNFFNIEINGTLLIFIIGVSFIIEIISICVKKFNFIKNVFVIKMAVLLTLNQLKIWPKWGWWIMPLLLSLFEAYTFLKESQASVEKSFNFMNEIHNDISYLLTYTSQIPESSDNVKIVDIKNLTNDKELKQYTYYDYLIGNFLCYFMLMGYIVTFNEWNLIIICYISIIVGILLTRHFQVMYKNFLPDLIGPTILCLSMLYLTNVFISPFIQQLFKYFHGKIYFS</sequence>
<name>A0A090MX75_STRRB</name>
<dbReference type="WBParaSite" id="SRAE_1000319700.1">
    <property type="protein sequence ID" value="SRAE_1000319700.1"/>
    <property type="gene ID" value="WBGene00259814"/>
</dbReference>
<keyword evidence="1" id="KW-0472">Membrane</keyword>
<organism evidence="2">
    <name type="scientific">Strongyloides ratti</name>
    <name type="common">Parasitic roundworm</name>
    <dbReference type="NCBI Taxonomy" id="34506"/>
    <lineage>
        <taxon>Eukaryota</taxon>
        <taxon>Metazoa</taxon>
        <taxon>Ecdysozoa</taxon>
        <taxon>Nematoda</taxon>
        <taxon>Chromadorea</taxon>
        <taxon>Rhabditida</taxon>
        <taxon>Tylenchina</taxon>
        <taxon>Panagrolaimomorpha</taxon>
        <taxon>Strongyloidoidea</taxon>
        <taxon>Strongyloididae</taxon>
        <taxon>Strongyloides</taxon>
    </lineage>
</organism>
<reference evidence="4" key="2">
    <citation type="submission" date="2020-12" db="UniProtKB">
        <authorList>
            <consortium name="WormBaseParasite"/>
        </authorList>
    </citation>
    <scope>IDENTIFICATION</scope>
</reference>
<dbReference type="STRING" id="34506.A0A090MX75"/>
<keyword evidence="3" id="KW-1185">Reference proteome</keyword>
<reference evidence="2 3" key="1">
    <citation type="submission" date="2014-09" db="EMBL/GenBank/DDBJ databases">
        <authorList>
            <person name="Martin A.A."/>
        </authorList>
    </citation>
    <scope>NUCLEOTIDE SEQUENCE</scope>
    <source>
        <strain evidence="3">ED321</strain>
        <strain evidence="2">ED321 Heterogonic</strain>
    </source>
</reference>
<evidence type="ECO:0000313" key="5">
    <source>
        <dbReference type="WormBase" id="SRAE_1000319700"/>
    </source>
</evidence>
<keyword evidence="1" id="KW-1133">Transmembrane helix</keyword>
<feature type="transmembrane region" description="Helical" evidence="1">
    <location>
        <begin position="29"/>
        <end position="55"/>
    </location>
</feature>
<protein>
    <submittedName>
        <fullName evidence="2 4">Peptidase A22A, presenilin family-containing protein</fullName>
    </submittedName>
</protein>
<feature type="transmembrane region" description="Helical" evidence="1">
    <location>
        <begin position="287"/>
        <end position="306"/>
    </location>
</feature>
<dbReference type="RefSeq" id="XP_024504145.1">
    <property type="nucleotide sequence ID" value="XM_024650359.1"/>
</dbReference>
<dbReference type="Proteomes" id="UP000035682">
    <property type="component" value="Unplaced"/>
</dbReference>
<accession>A0A090MX75</accession>